<dbReference type="RefSeq" id="WP_102242197.1">
    <property type="nucleotide sequence ID" value="NZ_CP025704.1"/>
</dbReference>
<protein>
    <submittedName>
        <fullName evidence="1">Uncharacterized protein</fullName>
    </submittedName>
</protein>
<evidence type="ECO:0000313" key="2">
    <source>
        <dbReference type="Proteomes" id="UP000235584"/>
    </source>
</evidence>
<accession>A0A2K9NN35</accession>
<keyword evidence="2" id="KW-1185">Reference proteome</keyword>
<dbReference type="AlphaFoldDB" id="A0A2K9NN35"/>
<dbReference type="InterPro" id="IPR025235">
    <property type="entry name" value="DUF4178"/>
</dbReference>
<dbReference type="Pfam" id="PF13785">
    <property type="entry name" value="DUF4178"/>
    <property type="match status" value="1"/>
</dbReference>
<dbReference type="Proteomes" id="UP000235584">
    <property type="component" value="Chromosome"/>
</dbReference>
<dbReference type="KEGG" id="bsto:C0V70_02025"/>
<organism evidence="1 2">
    <name type="scientific">Bacteriovorax stolpii</name>
    <name type="common">Bdellovibrio stolpii</name>
    <dbReference type="NCBI Taxonomy" id="960"/>
    <lineage>
        <taxon>Bacteria</taxon>
        <taxon>Pseudomonadati</taxon>
        <taxon>Bdellovibrionota</taxon>
        <taxon>Bacteriovoracia</taxon>
        <taxon>Bacteriovoracales</taxon>
        <taxon>Bacteriovoracaceae</taxon>
        <taxon>Bacteriovorax</taxon>
    </lineage>
</organism>
<proteinExistence type="predicted"/>
<reference evidence="1 2" key="1">
    <citation type="submission" date="2018-01" db="EMBL/GenBank/DDBJ databases">
        <title>Complete genome sequence of Bacteriovorax stolpii DSM12778.</title>
        <authorList>
            <person name="Tang B."/>
            <person name="Chang J."/>
        </authorList>
    </citation>
    <scope>NUCLEOTIDE SEQUENCE [LARGE SCALE GENOMIC DNA]</scope>
    <source>
        <strain evidence="1 2">DSM 12778</strain>
    </source>
</reference>
<dbReference type="OrthoDB" id="228033at2"/>
<evidence type="ECO:0000313" key="1">
    <source>
        <dbReference type="EMBL" id="AUN96902.1"/>
    </source>
</evidence>
<dbReference type="EMBL" id="CP025704">
    <property type="protein sequence ID" value="AUN96902.1"/>
    <property type="molecule type" value="Genomic_DNA"/>
</dbReference>
<gene>
    <name evidence="1" type="ORF">C0V70_02025</name>
</gene>
<sequence>MKEIYTCPSCGADIDFKCYFSMCNTCSSCKSVVVKHGVNLETYGKTSEFPPDLSPLQIGTTGIYKNDHFEIIGRQRVHYDRGFWDEWFVAFENGADGWIAHAQGFYMFSVEAKHVLSPPLREDVQVNKMVSVNQVFYTVDDIKRVTHSLSSGELPMFNTKETKRTSVDLSNNQNKFLNLEYYDGLTKIFQGEYCDFKTFKFQNLKELDGWQ</sequence>
<name>A0A2K9NN35_BACTC</name>